<dbReference type="EMBL" id="CDMZ01002278">
    <property type="protein sequence ID" value="CEM41635.1"/>
    <property type="molecule type" value="Genomic_DNA"/>
</dbReference>
<feature type="compositionally biased region" description="Basic and acidic residues" evidence="4">
    <location>
        <begin position="522"/>
        <end position="533"/>
    </location>
</feature>
<feature type="compositionally biased region" description="Basic and acidic residues" evidence="4">
    <location>
        <begin position="53"/>
        <end position="64"/>
    </location>
</feature>
<feature type="region of interest" description="Disordered" evidence="4">
    <location>
        <begin position="282"/>
        <end position="301"/>
    </location>
</feature>
<feature type="compositionally biased region" description="Basic and acidic residues" evidence="4">
    <location>
        <begin position="642"/>
        <end position="661"/>
    </location>
</feature>
<feature type="region of interest" description="Disordered" evidence="4">
    <location>
        <begin position="1"/>
        <end position="245"/>
    </location>
</feature>
<evidence type="ECO:0000313" key="5">
    <source>
        <dbReference type="EMBL" id="CEM41635.1"/>
    </source>
</evidence>
<name>A0A0G4HC65_9ALVE</name>
<sequence>MNDGRQGNLHGPGASLEGNDPATAERGGGQRESSPPSAGGRALPETAGDEETVGERRRGEDASPHLHASAVERPLVDTDAAMEGENQGRGEEVGREPTASSSLRHEEDSQGLAGMGQQPEEVSAGVGPVSLGAEADGDTSMHVNGVVHVEPEDEEEYEGEGEEQEEEGAEGDYHPASDEEEDEDDQDEESITSSEDEGGEERGEEDENGHGDQEGGGGNQAQEENEDNDTHWLNLPSTEDTRRFPRTLRKKILDVSAGCRCFEPLDIAWNGRAPEALLLTEQNEDDDEGSPIAPESELDSALDELETPKFSKGGRHLIKSQPRDECPFVMTKVMRRESTEGRRAATLSALKRESDRSRDAEEQEQSDSVPDLSRSHSSSSSSSSSASSSALFGQADVMLGDYMKFIRETDLEARKPEDLRGQTDMIFVAHEMDVTALTLEAQRARGKPECIQDIDWHRHGLRRDFYRSQRLQSEADMRNEPTAPERRSAIQDEVRRALPLCRVTPEDVFILREPPGRNRPPQVKEMEGGRERVQFGSAKDGDGVGPDSSASASSSRHACKNSHRGITESTACTESREQEAVVWGVEKAGEREGDERDEGTQLLLQLASASWTSLPSGCNICVPSSSSSSSWLNTEGAPLPSAHERALPPYENRPESLDAPHPEASSSSSSSSSSFLPTAQEKPQVYRTKPVCLPSVEAKHPPLCGSDKRKKKKRLPLKGLGDKVWTHRAAARVEGREVRQVCPSIDRLFHLPAPASVRRPTESPDRIMSGAEQSTGEGAEGSSSQRREENPQVVSADACRDLYRFHRLYKGGKGGWKPSFDHYQLRHLVWCVDGEEDGGRTAEGKGEAGGDACRHGDVGRRQVFYVARPGNGTHSQMVTFNPHTRTPHDIVMKSSSSLDHHPKLSSCSAGFGFAATGTFNSEVTVTDTRDGTMVFQRETSEDENRIVNFMAIMGGVMGAPRSVPRLLTCNNDKTVRVLDIEGRSLTELRFEEAVNHASLTSNGNLLAACLDVPRVPLVDLRTREEVLSLEGHVDYTFTSSFHPGGNLLVTGNQDLTARLWDVRFPRGCLHVFACRSGSVRVCGFSPDGASLALGEGTDFVHLYDVSTDFAVSQEIDFFGHVSGLSFSSDSNSLFFGISDSFYGGLVEYVRCTNPAPSFV</sequence>
<dbReference type="SUPFAM" id="SSF50978">
    <property type="entry name" value="WD40 repeat-like"/>
    <property type="match status" value="1"/>
</dbReference>
<feature type="repeat" description="WD" evidence="3">
    <location>
        <begin position="1029"/>
        <end position="1063"/>
    </location>
</feature>
<dbReference type="InterPro" id="IPR015943">
    <property type="entry name" value="WD40/YVTN_repeat-like_dom_sf"/>
</dbReference>
<accession>A0A0G4HC65</accession>
<evidence type="ECO:0000256" key="3">
    <source>
        <dbReference type="PROSITE-ProRule" id="PRU00221"/>
    </source>
</evidence>
<evidence type="ECO:0000256" key="4">
    <source>
        <dbReference type="SAM" id="MobiDB-lite"/>
    </source>
</evidence>
<feature type="region of interest" description="Disordered" evidence="4">
    <location>
        <begin position="328"/>
        <end position="390"/>
    </location>
</feature>
<dbReference type="PANTHER" id="PTHR43991">
    <property type="entry name" value="WD REPEAT PROTEIN (AFU_ORTHOLOGUE AFUA_8G05640)-RELATED"/>
    <property type="match status" value="1"/>
</dbReference>
<protein>
    <submittedName>
        <fullName evidence="5">Uncharacterized protein</fullName>
    </submittedName>
</protein>
<evidence type="ECO:0000256" key="1">
    <source>
        <dbReference type="ARBA" id="ARBA00022574"/>
    </source>
</evidence>
<dbReference type="Pfam" id="PF00400">
    <property type="entry name" value="WD40"/>
    <property type="match status" value="1"/>
</dbReference>
<dbReference type="PROSITE" id="PS50082">
    <property type="entry name" value="WD_REPEATS_2"/>
    <property type="match status" value="1"/>
</dbReference>
<feature type="compositionally biased region" description="Polar residues" evidence="4">
    <location>
        <begin position="771"/>
        <end position="784"/>
    </location>
</feature>
<feature type="region of interest" description="Disordered" evidence="4">
    <location>
        <begin position="511"/>
        <end position="579"/>
    </location>
</feature>
<dbReference type="Gene3D" id="2.130.10.10">
    <property type="entry name" value="YVTN repeat-like/Quinoprotein amine dehydrogenase"/>
    <property type="match status" value="1"/>
</dbReference>
<organism evidence="5">
    <name type="scientific">Chromera velia CCMP2878</name>
    <dbReference type="NCBI Taxonomy" id="1169474"/>
    <lineage>
        <taxon>Eukaryota</taxon>
        <taxon>Sar</taxon>
        <taxon>Alveolata</taxon>
        <taxon>Colpodellida</taxon>
        <taxon>Chromeraceae</taxon>
        <taxon>Chromera</taxon>
    </lineage>
</organism>
<evidence type="ECO:0000256" key="2">
    <source>
        <dbReference type="ARBA" id="ARBA00022737"/>
    </source>
</evidence>
<keyword evidence="2" id="KW-0677">Repeat</keyword>
<dbReference type="AlphaFoldDB" id="A0A0G4HC65"/>
<feature type="compositionally biased region" description="Acidic residues" evidence="4">
    <location>
        <begin position="178"/>
        <end position="207"/>
    </location>
</feature>
<feature type="compositionally biased region" description="Basic and acidic residues" evidence="4">
    <location>
        <begin position="86"/>
        <end position="95"/>
    </location>
</feature>
<feature type="compositionally biased region" description="Basic and acidic residues" evidence="4">
    <location>
        <begin position="350"/>
        <end position="360"/>
    </location>
</feature>
<dbReference type="InterPro" id="IPR036322">
    <property type="entry name" value="WD40_repeat_dom_sf"/>
</dbReference>
<proteinExistence type="predicted"/>
<reference evidence="5" key="1">
    <citation type="submission" date="2014-11" db="EMBL/GenBank/DDBJ databases">
        <authorList>
            <person name="Otto D Thomas"/>
            <person name="Naeem Raeece"/>
        </authorList>
    </citation>
    <scope>NUCLEOTIDE SEQUENCE</scope>
</reference>
<dbReference type="InterPro" id="IPR019775">
    <property type="entry name" value="WD40_repeat_CS"/>
</dbReference>
<gene>
    <name evidence="5" type="ORF">Cvel_26157</name>
</gene>
<feature type="compositionally biased region" description="Basic and acidic residues" evidence="4">
    <location>
        <begin position="334"/>
        <end position="343"/>
    </location>
</feature>
<feature type="region of interest" description="Disordered" evidence="4">
    <location>
        <begin position="753"/>
        <end position="793"/>
    </location>
</feature>
<feature type="region of interest" description="Disordered" evidence="4">
    <location>
        <begin position="625"/>
        <end position="718"/>
    </location>
</feature>
<dbReference type="InterPro" id="IPR001680">
    <property type="entry name" value="WD40_rpt"/>
</dbReference>
<dbReference type="SMART" id="SM00320">
    <property type="entry name" value="WD40"/>
    <property type="match status" value="2"/>
</dbReference>
<dbReference type="PROSITE" id="PS50294">
    <property type="entry name" value="WD_REPEATS_REGION"/>
    <property type="match status" value="1"/>
</dbReference>
<dbReference type="VEuPathDB" id="CryptoDB:Cvel_26157"/>
<feature type="compositionally biased region" description="Low complexity" evidence="4">
    <location>
        <begin position="375"/>
        <end position="389"/>
    </location>
</feature>
<dbReference type="PROSITE" id="PS00678">
    <property type="entry name" value="WD_REPEATS_1"/>
    <property type="match status" value="1"/>
</dbReference>
<feature type="compositionally biased region" description="Low complexity" evidence="4">
    <location>
        <begin position="665"/>
        <end position="674"/>
    </location>
</feature>
<keyword evidence="1 3" id="KW-0853">WD repeat</keyword>
<feature type="compositionally biased region" description="Acidic residues" evidence="4">
    <location>
        <begin position="151"/>
        <end position="170"/>
    </location>
</feature>
<dbReference type="PANTHER" id="PTHR43991:SF12">
    <property type="entry name" value="WD REPEAT PROTEIN (AFU_ORTHOLOGUE AFUA_8G05640)"/>
    <property type="match status" value="1"/>
</dbReference>